<proteinExistence type="inferred from homology"/>
<dbReference type="PANTHER" id="PTHR28620">
    <property type="entry name" value="CENTROMERE PROTEIN V"/>
    <property type="match status" value="1"/>
</dbReference>
<keyword evidence="3" id="KW-0862">Zinc</keyword>
<organism evidence="5 6">
    <name type="scientific">Comamonas terrae</name>
    <dbReference type="NCBI Taxonomy" id="673548"/>
    <lineage>
        <taxon>Bacteria</taxon>
        <taxon>Pseudomonadati</taxon>
        <taxon>Pseudomonadota</taxon>
        <taxon>Betaproteobacteria</taxon>
        <taxon>Burkholderiales</taxon>
        <taxon>Comamonadaceae</taxon>
        <taxon>Comamonas</taxon>
    </lineage>
</organism>
<dbReference type="Pfam" id="PF04828">
    <property type="entry name" value="GFA"/>
    <property type="match status" value="1"/>
</dbReference>
<dbReference type="RefSeq" id="WP_066480651.1">
    <property type="nucleotide sequence ID" value="NZ_BCNT01000013.1"/>
</dbReference>
<comment type="caution">
    <text evidence="5">The sequence shown here is derived from an EMBL/GenBank/DDBJ whole genome shotgun (WGS) entry which is preliminary data.</text>
</comment>
<dbReference type="PROSITE" id="PS51891">
    <property type="entry name" value="CENP_V_GFA"/>
    <property type="match status" value="1"/>
</dbReference>
<dbReference type="InterPro" id="IPR006913">
    <property type="entry name" value="CENP-V/GFA"/>
</dbReference>
<dbReference type="InterPro" id="IPR011057">
    <property type="entry name" value="Mss4-like_sf"/>
</dbReference>
<evidence type="ECO:0000313" key="5">
    <source>
        <dbReference type="EMBL" id="MFD2756585.1"/>
    </source>
</evidence>
<name>A0ABW5UT31_9BURK</name>
<dbReference type="Proteomes" id="UP001597463">
    <property type="component" value="Unassembled WGS sequence"/>
</dbReference>
<dbReference type="SUPFAM" id="SSF51316">
    <property type="entry name" value="Mss4-like"/>
    <property type="match status" value="1"/>
</dbReference>
<dbReference type="Gene3D" id="2.170.150.70">
    <property type="match status" value="1"/>
</dbReference>
<protein>
    <submittedName>
        <fullName evidence="5">GFA family protein</fullName>
    </submittedName>
</protein>
<evidence type="ECO:0000256" key="3">
    <source>
        <dbReference type="ARBA" id="ARBA00022833"/>
    </source>
</evidence>
<accession>A0ABW5UT31</accession>
<evidence type="ECO:0000256" key="2">
    <source>
        <dbReference type="ARBA" id="ARBA00022723"/>
    </source>
</evidence>
<evidence type="ECO:0000259" key="4">
    <source>
        <dbReference type="PROSITE" id="PS51891"/>
    </source>
</evidence>
<sequence length="115" mass="12803">MQYQASCHCGRNAFTFEGEVGEVLTCNCSMCRRRGSLLWFTPRGNLKLLTPEGNSSTYTFNKHVIRHRFCPDCGIHLYGEGTSPQGQAMAAINMRCVDDVDLGAIPVRHYDGRSA</sequence>
<feature type="domain" description="CENP-V/GFA" evidence="4">
    <location>
        <begin position="3"/>
        <end position="111"/>
    </location>
</feature>
<dbReference type="PANTHER" id="PTHR28620:SF1">
    <property type="entry name" value="CENP-V_GFA DOMAIN-CONTAINING PROTEIN"/>
    <property type="match status" value="1"/>
</dbReference>
<dbReference type="EMBL" id="JBHUMV010000012">
    <property type="protein sequence ID" value="MFD2756585.1"/>
    <property type="molecule type" value="Genomic_DNA"/>
</dbReference>
<comment type="similarity">
    <text evidence="1">Belongs to the Gfa family.</text>
</comment>
<reference evidence="6" key="1">
    <citation type="journal article" date="2019" name="Int. J. Syst. Evol. Microbiol.">
        <title>The Global Catalogue of Microorganisms (GCM) 10K type strain sequencing project: providing services to taxonomists for standard genome sequencing and annotation.</title>
        <authorList>
            <consortium name="The Broad Institute Genomics Platform"/>
            <consortium name="The Broad Institute Genome Sequencing Center for Infectious Disease"/>
            <person name="Wu L."/>
            <person name="Ma J."/>
        </authorList>
    </citation>
    <scope>NUCLEOTIDE SEQUENCE [LARGE SCALE GENOMIC DNA]</scope>
    <source>
        <strain evidence="6">TISTR 1906</strain>
    </source>
</reference>
<gene>
    <name evidence="5" type="ORF">ACFSW6_21140</name>
</gene>
<dbReference type="InterPro" id="IPR052355">
    <property type="entry name" value="CENP-V-like"/>
</dbReference>
<keyword evidence="6" id="KW-1185">Reference proteome</keyword>
<keyword evidence="2" id="KW-0479">Metal-binding</keyword>
<evidence type="ECO:0000256" key="1">
    <source>
        <dbReference type="ARBA" id="ARBA00005495"/>
    </source>
</evidence>
<evidence type="ECO:0000313" key="6">
    <source>
        <dbReference type="Proteomes" id="UP001597463"/>
    </source>
</evidence>